<feature type="chain" id="PRO_5039551870" evidence="1">
    <location>
        <begin position="22"/>
        <end position="236"/>
    </location>
</feature>
<protein>
    <submittedName>
        <fullName evidence="2">Uncharacterized protein</fullName>
    </submittedName>
</protein>
<dbReference type="AlphaFoldDB" id="A0A1Q2L1G5"/>
<dbReference type="RefSeq" id="WP_077589785.1">
    <property type="nucleotide sequence ID" value="NZ_CP019640.1"/>
</dbReference>
<dbReference type="Proteomes" id="UP000188184">
    <property type="component" value="Chromosome"/>
</dbReference>
<dbReference type="PROSITE" id="PS51257">
    <property type="entry name" value="PROKAR_LIPOPROTEIN"/>
    <property type="match status" value="1"/>
</dbReference>
<organism evidence="2 3">
    <name type="scientific">Planococcus lenghuensis</name>
    <dbReference type="NCBI Taxonomy" id="2213202"/>
    <lineage>
        <taxon>Bacteria</taxon>
        <taxon>Bacillati</taxon>
        <taxon>Bacillota</taxon>
        <taxon>Bacilli</taxon>
        <taxon>Bacillales</taxon>
        <taxon>Caryophanaceae</taxon>
        <taxon>Planococcus</taxon>
    </lineage>
</organism>
<proteinExistence type="predicted"/>
<dbReference type="OrthoDB" id="2430113at2"/>
<reference evidence="2 3" key="1">
    <citation type="submission" date="2017-02" db="EMBL/GenBank/DDBJ databases">
        <title>The complete genomic sequence of a novel cold adapted crude oil-degrading bacterium Planococcus qaidamina Y42.</title>
        <authorList>
            <person name="Yang R."/>
        </authorList>
    </citation>
    <scope>NUCLEOTIDE SEQUENCE [LARGE SCALE GENOMIC DNA]</scope>
    <source>
        <strain evidence="2 3">Y42</strain>
    </source>
</reference>
<evidence type="ECO:0000313" key="2">
    <source>
        <dbReference type="EMBL" id="AQQ53887.1"/>
    </source>
</evidence>
<name>A0A1Q2L1G5_9BACL</name>
<keyword evidence="1" id="KW-0732">Signal</keyword>
<dbReference type="KEGG" id="pmar:B0X71_12835"/>
<accession>A0A1Q2L1G5</accession>
<keyword evidence="3" id="KW-1185">Reference proteome</keyword>
<sequence length="236" mass="25779">MKFNKMVKGAGIAVLSTGILAACSGEEAAGGLTETDLEGYVNEDDVGTWFEEQGYIAEEDVGAWFEEQGYLSEDDVNLWAEEQGLLDGAVTTETEEVVEGEEAEEIDYGVIDPVELETTYLTPLGWTAVEFNDYVVAEYDMAVADFSDFAELEETVGTVEEIQAAEGEEEATAEEVDFGAIDEAELETTYLTPLGWTAVEFNDYVVAEYDMAIADFSDFAELEETVGTVEEIEAAE</sequence>
<gene>
    <name evidence="2" type="ORF">B0X71_12835</name>
</gene>
<feature type="signal peptide" evidence="1">
    <location>
        <begin position="1"/>
        <end position="21"/>
    </location>
</feature>
<dbReference type="EMBL" id="CP019640">
    <property type="protein sequence ID" value="AQQ53887.1"/>
    <property type="molecule type" value="Genomic_DNA"/>
</dbReference>
<evidence type="ECO:0000256" key="1">
    <source>
        <dbReference type="SAM" id="SignalP"/>
    </source>
</evidence>
<evidence type="ECO:0000313" key="3">
    <source>
        <dbReference type="Proteomes" id="UP000188184"/>
    </source>
</evidence>